<evidence type="ECO:0000256" key="1">
    <source>
        <dbReference type="ARBA" id="ARBA00004173"/>
    </source>
</evidence>
<dbReference type="PANTHER" id="PTHR35928:SF2">
    <property type="entry name" value="SMALL RIBOSOMAL SUBUNIT PROTEIN US3M"/>
    <property type="match status" value="1"/>
</dbReference>
<evidence type="ECO:0000256" key="8">
    <source>
        <dbReference type="RuleBase" id="RU003624"/>
    </source>
</evidence>
<dbReference type="InterPro" id="IPR018280">
    <property type="entry name" value="Ribosomal_uS3_CS"/>
</dbReference>
<keyword evidence="4 10" id="KW-0496">Mitochondrion</keyword>
<dbReference type="InterPro" id="IPR009019">
    <property type="entry name" value="KH_sf_prok-type"/>
</dbReference>
<evidence type="ECO:0000256" key="4">
    <source>
        <dbReference type="ARBA" id="ARBA00023128"/>
    </source>
</evidence>
<geneLocation type="mitochondrion" evidence="10"/>
<dbReference type="SUPFAM" id="SSF54814">
    <property type="entry name" value="Prokaryotic type KH domain (KH-domain type II)"/>
    <property type="match status" value="1"/>
</dbReference>
<dbReference type="Gene3D" id="3.30.1140.32">
    <property type="entry name" value="Ribosomal protein S3, C-terminal domain"/>
    <property type="match status" value="1"/>
</dbReference>
<comment type="similarity">
    <text evidence="2 8">Belongs to the universal ribosomal protein uS3 family.</text>
</comment>
<dbReference type="InterPro" id="IPR036419">
    <property type="entry name" value="Ribosomal_S3_C_sf"/>
</dbReference>
<evidence type="ECO:0000313" key="10">
    <source>
        <dbReference type="EMBL" id="QDE10629.1"/>
    </source>
</evidence>
<dbReference type="InterPro" id="IPR001351">
    <property type="entry name" value="Ribosomal_uS3_C"/>
</dbReference>
<evidence type="ECO:0000256" key="2">
    <source>
        <dbReference type="ARBA" id="ARBA00010761"/>
    </source>
</evidence>
<dbReference type="InterPro" id="IPR044954">
    <property type="entry name" value="Ribosomal_uS3m_plant"/>
</dbReference>
<keyword evidence="3 8" id="KW-0689">Ribosomal protein</keyword>
<dbReference type="GO" id="GO:0006412">
    <property type="term" value="P:translation"/>
    <property type="evidence" value="ECO:0007669"/>
    <property type="project" value="InterPro"/>
</dbReference>
<evidence type="ECO:0000259" key="9">
    <source>
        <dbReference type="Pfam" id="PF00189"/>
    </source>
</evidence>
<gene>
    <name evidence="10" type="primary">rps3</name>
</gene>
<accession>A0A4Y5WSF4</accession>
<dbReference type="Pfam" id="PF00189">
    <property type="entry name" value="Ribosomal_S3_C"/>
    <property type="match status" value="1"/>
</dbReference>
<evidence type="ECO:0000256" key="5">
    <source>
        <dbReference type="ARBA" id="ARBA00023274"/>
    </source>
</evidence>
<dbReference type="SUPFAM" id="SSF54821">
    <property type="entry name" value="Ribosomal protein S3 C-terminal domain"/>
    <property type="match status" value="1"/>
</dbReference>
<comment type="subcellular location">
    <subcellularLocation>
        <location evidence="1">Mitochondrion</location>
    </subcellularLocation>
</comment>
<dbReference type="PANTHER" id="PTHR35928">
    <property type="entry name" value="RIBOSOMAL PROTEIN S3, MITOCHONDRIAL"/>
    <property type="match status" value="1"/>
</dbReference>
<proteinExistence type="inferred from homology"/>
<dbReference type="PROSITE" id="PS00548">
    <property type="entry name" value="RIBOSOMAL_S3"/>
    <property type="match status" value="1"/>
</dbReference>
<dbReference type="GO" id="GO:0005739">
    <property type="term" value="C:mitochondrion"/>
    <property type="evidence" value="ECO:0007669"/>
    <property type="project" value="UniProtKB-SubCell"/>
</dbReference>
<evidence type="ECO:0000256" key="6">
    <source>
        <dbReference type="ARBA" id="ARBA00035157"/>
    </source>
</evidence>
<dbReference type="EMBL" id="MK917684">
    <property type="protein sequence ID" value="QDE10629.1"/>
    <property type="molecule type" value="Genomic_DNA"/>
</dbReference>
<organism evidence="10">
    <name type="scientific">Pallavicinia lyellii</name>
    <name type="common">Liverwort</name>
    <name type="synonym">Jungermannia lyellii</name>
    <dbReference type="NCBI Taxonomy" id="56939"/>
    <lineage>
        <taxon>Eukaryota</taxon>
        <taxon>Viridiplantae</taxon>
        <taxon>Streptophyta</taxon>
        <taxon>Embryophyta</taxon>
        <taxon>Marchantiophyta</taxon>
        <taxon>Jungermanniopsida</taxon>
        <taxon>Pelliidae</taxon>
        <taxon>Pallaviciniales</taxon>
        <taxon>Pallaviciniineae</taxon>
        <taxon>Pallaviciniaceae</taxon>
        <taxon>Pallavicinia</taxon>
    </lineage>
</organism>
<dbReference type="GO" id="GO:0005840">
    <property type="term" value="C:ribosome"/>
    <property type="evidence" value="ECO:0007669"/>
    <property type="project" value="UniProtKB-KW"/>
</dbReference>
<feature type="domain" description="Small ribosomal subunit protein uS3 C-terminal" evidence="9">
    <location>
        <begin position="323"/>
        <end position="406"/>
    </location>
</feature>
<dbReference type="GO" id="GO:0003723">
    <property type="term" value="F:RNA binding"/>
    <property type="evidence" value="ECO:0007669"/>
    <property type="project" value="InterPro"/>
</dbReference>
<dbReference type="GO" id="GO:0003735">
    <property type="term" value="F:structural constituent of ribosome"/>
    <property type="evidence" value="ECO:0007669"/>
    <property type="project" value="InterPro"/>
</dbReference>
<keyword evidence="5 8" id="KW-0687">Ribonucleoprotein</keyword>
<evidence type="ECO:0000256" key="3">
    <source>
        <dbReference type="ARBA" id="ARBA00022980"/>
    </source>
</evidence>
<protein>
    <recommendedName>
        <fullName evidence="6">Small ribosomal subunit protein uS3m</fullName>
    </recommendedName>
    <alternativeName>
        <fullName evidence="7">Ribosomal protein S3, mitochondrial</fullName>
    </alternativeName>
</protein>
<reference evidence="10" key="1">
    <citation type="journal article" date="2019" name="Int. J. Mol. Sci.">
        <title>Potential of Transcript Editing Across Mitogenomes of Early Land Plants Shows Novel and Familiar Trends.</title>
        <authorList>
            <person name="Myszczynski K."/>
            <person name="Slipiko M."/>
            <person name="Sawicki J."/>
        </authorList>
    </citation>
    <scope>NUCLEOTIDE SEQUENCE</scope>
</reference>
<dbReference type="AlphaFoldDB" id="A0A4Y5WSF4"/>
<sequence length="427" mass="49165">MAQKVNPISVRLNLNRSSDSSWFSDYYYGKLLYQDLNSRDYFGSIRPPTGNTFGFRLGRCIIHHFPKRTFIHVFLLDRLSQSRHQGLGAIPSVKLIGRIDDNTVKQRNEVGGIWPKKRYEYRDRSPSIQKIDQLLRVSDWMADIHSTFRSIWPKDGNGDRRASEERYAFSRFAPSIPVAVRAEKIKDIFGSEGDFFGFTASSDYFVMQYFFNLKNQIRFDPMVNRSPVAQGLARTSTIGNPARTEQGTQSGESIRQPRSTLYFDAIIFLRYARFRKATSLSSRYYYLKKMQSLFSNRTKTNTLIRPVKIASVYRSASPIAQEISWKLEQKKSFRQICRSIFKQIEKCPYVKGIRIGCSGRLNGAEIAKTECKKYGETSLHVFSDRIDYAKTQASTPYGILGVKVWVSYFLTQKKGTSCAISKTYKIS</sequence>
<name>A0A4Y5WSF4_PALLY</name>
<dbReference type="GO" id="GO:1990904">
    <property type="term" value="C:ribonucleoprotein complex"/>
    <property type="evidence" value="ECO:0007669"/>
    <property type="project" value="UniProtKB-KW"/>
</dbReference>
<evidence type="ECO:0000256" key="7">
    <source>
        <dbReference type="ARBA" id="ARBA00035414"/>
    </source>
</evidence>